<dbReference type="InterPro" id="IPR032341">
    <property type="entry name" value="MITD1_C"/>
</dbReference>
<feature type="region of interest" description="Disordered" evidence="1">
    <location>
        <begin position="521"/>
        <end position="544"/>
    </location>
</feature>
<sequence length="725" mass="81596">MTNLEDALSAVDLLALDTDDATATPPTQSPLDRKINEHFSGVVVRKDLVKAVKGNAVVPSYVLEYLLAQYAATDDEATITEGIESVRGILADHYVNRNEHELIKSLIRDKGSYRIIDKVTVALDEKADVHKAEFENLQIKGVVIDDDTVKRNQKLLVGGVWCICDIEYFHSDEKNFVPWILDSLKPIQVAGVDYDRYYEARTKFETDEWIDLLMQSIGLNPEQFSPRDKLIALTRLVPFVERNYNLVELGPKGTGKSHTFSEFSPNGILISGGEVTLAKLFVNNSNGRIGLVGYWDCVAFDEFASNKKTDQNLVNVMKNYLANKQFSRGTSIYGAEASMAFVGNTTHTVPHMLKNSDLFDELPPSYRDAAWLDRIHHYIPGWEVAPIRSEMFSSGYGFVVDYLAEILRSKRSEDFSDKYKEYFTLDSSISTRDQDGIRKTFSGLMKLIHPRGEATQAEVQALLEFAVEGRKRVKDQVLRIDATMRDTMVKFRYSDASGAWHAVVTREERQYPELYRKPWDRRTDDFEGEPAPVQSVSSAAAPSPASSAFATPAVVETPRLHEGVRDLGAGQKGISYENLLLPYLRDATMIEIVDPYIRLPHQGRNLADLLSMLALAKDAADEIDVRLTTSEEPKPDFKQQQLLMLKSIKDASDASGVLLSVNLDDTIHDRRITTNRGWRIDLGKGLDMWQKPADNPFDFSRGRQEFRVIGSSFAVHFSKIPAESN</sequence>
<proteinExistence type="predicted"/>
<reference evidence="4 5" key="1">
    <citation type="submission" date="2017-11" db="EMBL/GenBank/DDBJ databases">
        <title>Genomic Encyclopedia of Archaeal and Bacterial Type Strains, Phase II (KMG-II): From Individual Species to Whole Genera.</title>
        <authorList>
            <person name="Goeker M."/>
        </authorList>
    </citation>
    <scope>NUCLEOTIDE SEQUENCE [LARGE SCALE GENOMIC DNA]</scope>
    <source>
        <strain evidence="4 5">DSM 22413</strain>
    </source>
</reference>
<dbReference type="InterPro" id="IPR038113">
    <property type="entry name" value="MITD1_C_sf"/>
</dbReference>
<feature type="domain" description="MITD1 C-terminal phospholipase D-like" evidence="2">
    <location>
        <begin position="573"/>
        <end position="709"/>
    </location>
</feature>
<dbReference type="Gene3D" id="3.30.870.30">
    <property type="entry name" value="MITD, C-terminal phospholipase D-like domain"/>
    <property type="match status" value="1"/>
</dbReference>
<dbReference type="Pfam" id="PF13337">
    <property type="entry name" value="BrxL_ATPase"/>
    <property type="match status" value="1"/>
</dbReference>
<comment type="caution">
    <text evidence="4">The sequence shown here is derived from an EMBL/GenBank/DDBJ whole genome shotgun (WGS) entry which is preliminary data.</text>
</comment>
<dbReference type="RefSeq" id="WP_100350244.1">
    <property type="nucleotide sequence ID" value="NZ_PGTZ01000008.1"/>
</dbReference>
<dbReference type="Pfam" id="PF20442">
    <property type="entry name" value="BrxL_N"/>
    <property type="match status" value="1"/>
</dbReference>
<keyword evidence="4" id="KW-0378">Hydrolase</keyword>
<dbReference type="EMBL" id="PGTZ01000008">
    <property type="protein sequence ID" value="PJI93563.1"/>
    <property type="molecule type" value="Genomic_DNA"/>
</dbReference>
<evidence type="ECO:0000313" key="5">
    <source>
        <dbReference type="Proteomes" id="UP000231586"/>
    </source>
</evidence>
<dbReference type="GO" id="GO:0008233">
    <property type="term" value="F:peptidase activity"/>
    <property type="evidence" value="ECO:0007669"/>
    <property type="project" value="UniProtKB-KW"/>
</dbReference>
<accession>A0A2M8WRJ2</accession>
<name>A0A2M8WRJ2_9MICO</name>
<dbReference type="OrthoDB" id="5297084at2"/>
<dbReference type="InterPro" id="IPR014061">
    <property type="entry name" value="BrxL-like"/>
</dbReference>
<feature type="domain" description="BREX system Lon protease-like BrxL N-terminal" evidence="3">
    <location>
        <begin position="37"/>
        <end position="168"/>
    </location>
</feature>
<dbReference type="Pfam" id="PF16565">
    <property type="entry name" value="MIT_C"/>
    <property type="match status" value="1"/>
</dbReference>
<gene>
    <name evidence="4" type="ORF">CLV34_2139</name>
</gene>
<evidence type="ECO:0000259" key="2">
    <source>
        <dbReference type="Pfam" id="PF16565"/>
    </source>
</evidence>
<dbReference type="InterPro" id="IPR046838">
    <property type="entry name" value="BrxL_N"/>
</dbReference>
<protein>
    <submittedName>
        <fullName evidence="4">ATP-dependent Lon protease</fullName>
    </submittedName>
</protein>
<dbReference type="GO" id="GO:0006508">
    <property type="term" value="P:proteolysis"/>
    <property type="evidence" value="ECO:0007669"/>
    <property type="project" value="UniProtKB-KW"/>
</dbReference>
<dbReference type="Proteomes" id="UP000231586">
    <property type="component" value="Unassembled WGS sequence"/>
</dbReference>
<feature type="compositionally biased region" description="Low complexity" evidence="1">
    <location>
        <begin position="530"/>
        <end position="544"/>
    </location>
</feature>
<organism evidence="4 5">
    <name type="scientific">Luteimicrobium subarcticum</name>
    <dbReference type="NCBI Taxonomy" id="620910"/>
    <lineage>
        <taxon>Bacteria</taxon>
        <taxon>Bacillati</taxon>
        <taxon>Actinomycetota</taxon>
        <taxon>Actinomycetes</taxon>
        <taxon>Micrococcales</taxon>
        <taxon>Luteimicrobium</taxon>
    </lineage>
</organism>
<evidence type="ECO:0000313" key="4">
    <source>
        <dbReference type="EMBL" id="PJI93563.1"/>
    </source>
</evidence>
<dbReference type="AlphaFoldDB" id="A0A2M8WRJ2"/>
<keyword evidence="5" id="KW-1185">Reference proteome</keyword>
<keyword evidence="4" id="KW-0645">Protease</keyword>
<evidence type="ECO:0000256" key="1">
    <source>
        <dbReference type="SAM" id="MobiDB-lite"/>
    </source>
</evidence>
<evidence type="ECO:0000259" key="3">
    <source>
        <dbReference type="Pfam" id="PF20442"/>
    </source>
</evidence>
<dbReference type="NCBIfam" id="TIGR02688">
    <property type="entry name" value="BREX system Lon protease-like protein BrxL"/>
    <property type="match status" value="1"/>
</dbReference>